<dbReference type="SFLD" id="SFLDG00179">
    <property type="entry name" value="mandelate_racemase"/>
    <property type="match status" value="1"/>
</dbReference>
<dbReference type="PANTHER" id="PTHR48080">
    <property type="entry name" value="D-GALACTONATE DEHYDRATASE-RELATED"/>
    <property type="match status" value="1"/>
</dbReference>
<evidence type="ECO:0000313" key="3">
    <source>
        <dbReference type="EMBL" id="MDR9774654.1"/>
    </source>
</evidence>
<dbReference type="InterPro" id="IPR029065">
    <property type="entry name" value="Enolase_C-like"/>
</dbReference>
<dbReference type="AlphaFoldDB" id="A0AAJ2GWR6"/>
<comment type="caution">
    <text evidence="3">The sequence shown here is derived from an EMBL/GenBank/DDBJ whole genome shotgun (WGS) entry which is preliminary data.</text>
</comment>
<dbReference type="PROSITE" id="PS00908">
    <property type="entry name" value="MR_MLE_1"/>
    <property type="match status" value="1"/>
</dbReference>
<dbReference type="SMART" id="SM00922">
    <property type="entry name" value="MR_MLE"/>
    <property type="match status" value="1"/>
</dbReference>
<evidence type="ECO:0000256" key="1">
    <source>
        <dbReference type="ARBA" id="ARBA00023239"/>
    </source>
</evidence>
<dbReference type="Pfam" id="PF13378">
    <property type="entry name" value="MR_MLE_C"/>
    <property type="match status" value="1"/>
</dbReference>
<dbReference type="InterPro" id="IPR036849">
    <property type="entry name" value="Enolase-like_C_sf"/>
</dbReference>
<dbReference type="InterPro" id="IPR018110">
    <property type="entry name" value="Mandel_Rmase/mucon_lact_enz_CS"/>
</dbReference>
<keyword evidence="1" id="KW-0456">Lyase</keyword>
<dbReference type="InterPro" id="IPR013341">
    <property type="entry name" value="Mandelate_racemase_N_dom"/>
</dbReference>
<dbReference type="Proteomes" id="UP001268610">
    <property type="component" value="Unassembled WGS sequence"/>
</dbReference>
<dbReference type="Pfam" id="PF02746">
    <property type="entry name" value="MR_MLE_N"/>
    <property type="match status" value="1"/>
</dbReference>
<proteinExistence type="predicted"/>
<evidence type="ECO:0000313" key="4">
    <source>
        <dbReference type="Proteomes" id="UP001268610"/>
    </source>
</evidence>
<dbReference type="CDD" id="cd03316">
    <property type="entry name" value="MR_like"/>
    <property type="match status" value="1"/>
</dbReference>
<dbReference type="InterPro" id="IPR029017">
    <property type="entry name" value="Enolase-like_N"/>
</dbReference>
<dbReference type="GO" id="GO:0000287">
    <property type="term" value="F:magnesium ion binding"/>
    <property type="evidence" value="ECO:0007669"/>
    <property type="project" value="UniProtKB-ARBA"/>
</dbReference>
<dbReference type="PANTHER" id="PTHR48080:SF2">
    <property type="entry name" value="D-GALACTONATE DEHYDRATASE"/>
    <property type="match status" value="1"/>
</dbReference>
<dbReference type="Gene3D" id="3.30.390.10">
    <property type="entry name" value="Enolase-like, N-terminal domain"/>
    <property type="match status" value="1"/>
</dbReference>
<dbReference type="GO" id="GO:0016829">
    <property type="term" value="F:lyase activity"/>
    <property type="evidence" value="ECO:0007669"/>
    <property type="project" value="UniProtKB-KW"/>
</dbReference>
<gene>
    <name evidence="3" type="ORF">RJJ65_18715</name>
</gene>
<dbReference type="SFLD" id="SFLDS00001">
    <property type="entry name" value="Enolase"/>
    <property type="match status" value="1"/>
</dbReference>
<dbReference type="InterPro" id="IPR034593">
    <property type="entry name" value="DgoD-like"/>
</dbReference>
<dbReference type="SUPFAM" id="SSF51604">
    <property type="entry name" value="Enolase C-terminal domain-like"/>
    <property type="match status" value="1"/>
</dbReference>
<organism evidence="3 4">
    <name type="scientific">Rhizobium hidalgonense</name>
    <dbReference type="NCBI Taxonomy" id="1538159"/>
    <lineage>
        <taxon>Bacteria</taxon>
        <taxon>Pseudomonadati</taxon>
        <taxon>Pseudomonadota</taxon>
        <taxon>Alphaproteobacteria</taxon>
        <taxon>Hyphomicrobiales</taxon>
        <taxon>Rhizobiaceae</taxon>
        <taxon>Rhizobium/Agrobacterium group</taxon>
        <taxon>Rhizobium</taxon>
    </lineage>
</organism>
<dbReference type="Gene3D" id="3.20.20.120">
    <property type="entry name" value="Enolase-like C-terminal domain"/>
    <property type="match status" value="1"/>
</dbReference>
<dbReference type="EMBL" id="JAVLSF010000010">
    <property type="protein sequence ID" value="MDR9774654.1"/>
    <property type="molecule type" value="Genomic_DNA"/>
</dbReference>
<accession>A0AAJ2GWR6</accession>
<protein>
    <submittedName>
        <fullName evidence="3">Mandelate racemase/muconate lactonizing enzyme family protein</fullName>
    </submittedName>
</protein>
<dbReference type="InterPro" id="IPR013342">
    <property type="entry name" value="Mandelate_racemase_C"/>
</dbReference>
<evidence type="ECO:0000259" key="2">
    <source>
        <dbReference type="SMART" id="SM00922"/>
    </source>
</evidence>
<sequence length="434" mass="47393">MTVNIAKMKRLSSAVPLLLITEAMMKITEIRTYLMQAATSVPQPKAGQIGHKVWDPGTSRNWLFVKVLTDEGTYGVGECSGWPRVVERAVKDLENLLVGQDPTHIDLLWSKMQTAIMGHGVLGTVGGGALSGIEMALWDIKGKITGQPVWSLLGGRFRDSIPLYTHASTTERADELVALGYKGLKVGISKAGDVETVYRIREHLGMDIDLMVDAHGPPWLTVSDAIAIGRELEACNLLFYEDPVAPDRIDAFRQVREATTTPLAAGERVSTVWGMLPYIEGDLVDVIQPDTGRAGGITQMKKMAAMAEAHYITVAPHSGSLGPVGEFAALHVMATIPNALMLERVEHDWEGRHRVITASPVFQDGRLLVPNTPGLGVDIVEDEIAKHPSVLNIVIQPTVENYEPGTAGEAPYFQQRRGRNRAWNRTVRSPSDDS</sequence>
<feature type="domain" description="Mandelate racemase/muconate lactonizing enzyme C-terminal" evidence="2">
    <location>
        <begin position="166"/>
        <end position="262"/>
    </location>
</feature>
<dbReference type="SUPFAM" id="SSF54826">
    <property type="entry name" value="Enolase N-terminal domain-like"/>
    <property type="match status" value="1"/>
</dbReference>
<name>A0AAJ2GWR6_9HYPH</name>
<reference evidence="3" key="1">
    <citation type="submission" date="2023-04" db="EMBL/GenBank/DDBJ databases">
        <title>Genomic characterization of faba bean (Vicia faba) microsymbionts in Mexican soils.</title>
        <authorList>
            <person name="Rivera Orduna F.N."/>
            <person name="Guevara-Luna J."/>
            <person name="Yan J."/>
            <person name="Arroyo-Herrera I."/>
            <person name="Li Y."/>
            <person name="Vasquez-Murrieta M.S."/>
            <person name="Wang E.T."/>
        </authorList>
    </citation>
    <scope>NUCLEOTIDE SEQUENCE</scope>
    <source>
        <strain evidence="3">CH26</strain>
    </source>
</reference>
<dbReference type="GO" id="GO:0009063">
    <property type="term" value="P:amino acid catabolic process"/>
    <property type="evidence" value="ECO:0007669"/>
    <property type="project" value="InterPro"/>
</dbReference>